<evidence type="ECO:0000313" key="3">
    <source>
        <dbReference type="EMBL" id="AEE51007.1"/>
    </source>
</evidence>
<organism evidence="3 4">
    <name type="scientific">Haliscomenobacter hydrossis (strain ATCC 27775 / DSM 1100 / LMG 10767 / O)</name>
    <dbReference type="NCBI Taxonomy" id="760192"/>
    <lineage>
        <taxon>Bacteria</taxon>
        <taxon>Pseudomonadati</taxon>
        <taxon>Bacteroidota</taxon>
        <taxon>Saprospiria</taxon>
        <taxon>Saprospirales</taxon>
        <taxon>Haliscomenobacteraceae</taxon>
        <taxon>Haliscomenobacter</taxon>
    </lineage>
</organism>
<evidence type="ECO:0000259" key="2">
    <source>
        <dbReference type="Pfam" id="PF02498"/>
    </source>
</evidence>
<dbReference type="NCBIfam" id="NF008573">
    <property type="entry name" value="PRK11525.1"/>
    <property type="match status" value="1"/>
</dbReference>
<dbReference type="EMBL" id="CP002691">
    <property type="protein sequence ID" value="AEE51007.1"/>
    <property type="molecule type" value="Genomic_DNA"/>
</dbReference>
<dbReference type="Pfam" id="PF02498">
    <property type="entry name" value="Bro-N"/>
    <property type="match status" value="1"/>
</dbReference>
<feature type="domain" description="Bro-N" evidence="2">
    <location>
        <begin position="22"/>
        <end position="105"/>
    </location>
</feature>
<dbReference type="STRING" id="760192.Halhy_3146"/>
<protein>
    <submittedName>
        <fullName evidence="3">DNA-damage-inducible protein D</fullName>
    </submittedName>
</protein>
<feature type="region of interest" description="Disordered" evidence="1">
    <location>
        <begin position="266"/>
        <end position="287"/>
    </location>
</feature>
<dbReference type="InterPro" id="IPR003497">
    <property type="entry name" value="BRO_N_domain"/>
</dbReference>
<dbReference type="RefSeq" id="WP_013765549.1">
    <property type="nucleotide sequence ID" value="NC_015510.1"/>
</dbReference>
<dbReference type="KEGG" id="hhy:Halhy_3146"/>
<dbReference type="HOGENOM" id="CLU_065349_0_0_10"/>
<keyword evidence="4" id="KW-1185">Reference proteome</keyword>
<name>F4KQN4_HALH1</name>
<feature type="compositionally biased region" description="Basic and acidic residues" evidence="1">
    <location>
        <begin position="266"/>
        <end position="278"/>
    </location>
</feature>
<sequence>MKKELIEALFQKFEEAAYLHESVECWSARELQVILGYRKWDNFLHAIEKAKSACEGAGQKIEHHFADVGKMINLGKGGQRNVVDFALTRYACYLIAQNGDPTKKPEIAFAQTYFAVQTRKQEIIEQRLLDIDRVSAREKLSKTEKKLSGIIYERGVNEISFAIIRSEGDKALFGGWNTQDMKRKLAVPGGRPLADFLPTLTIKAKDFAAELTSHNVIDKDLQGEGQIKKEHIDNNLAVRKILQERGVRPENLPAVEAVKKVERRLNADNKKATEKPDAFKILPPPEE</sequence>
<gene>
    <name evidence="3" type="ordered locus">Halhy_3146</name>
</gene>
<reference evidence="3 4" key="1">
    <citation type="journal article" date="2011" name="Stand. Genomic Sci.">
        <title>Complete genome sequence of Haliscomenobacter hydrossis type strain (O).</title>
        <authorList>
            <consortium name="US DOE Joint Genome Institute (JGI-PGF)"/>
            <person name="Daligault H."/>
            <person name="Lapidus A."/>
            <person name="Zeytun A."/>
            <person name="Nolan M."/>
            <person name="Lucas S."/>
            <person name="Del Rio T.G."/>
            <person name="Tice H."/>
            <person name="Cheng J.F."/>
            <person name="Tapia R."/>
            <person name="Han C."/>
            <person name="Goodwin L."/>
            <person name="Pitluck S."/>
            <person name="Liolios K."/>
            <person name="Pagani I."/>
            <person name="Ivanova N."/>
            <person name="Huntemann M."/>
            <person name="Mavromatis K."/>
            <person name="Mikhailova N."/>
            <person name="Pati A."/>
            <person name="Chen A."/>
            <person name="Palaniappan K."/>
            <person name="Land M."/>
            <person name="Hauser L."/>
            <person name="Brambilla E.M."/>
            <person name="Rohde M."/>
            <person name="Verbarg S."/>
            <person name="Goker M."/>
            <person name="Bristow J."/>
            <person name="Eisen J.A."/>
            <person name="Markowitz V."/>
            <person name="Hugenholtz P."/>
            <person name="Kyrpides N.C."/>
            <person name="Klenk H.P."/>
            <person name="Woyke T."/>
        </authorList>
    </citation>
    <scope>NUCLEOTIDE SEQUENCE [LARGE SCALE GENOMIC DNA]</scope>
    <source>
        <strain evidence="4">ATCC 27775 / DSM 1100 / LMG 10767 / O</strain>
    </source>
</reference>
<evidence type="ECO:0000313" key="4">
    <source>
        <dbReference type="Proteomes" id="UP000008461"/>
    </source>
</evidence>
<evidence type="ECO:0000256" key="1">
    <source>
        <dbReference type="SAM" id="MobiDB-lite"/>
    </source>
</evidence>
<accession>F4KQN4</accession>
<dbReference type="Proteomes" id="UP000008461">
    <property type="component" value="Chromosome"/>
</dbReference>
<dbReference type="AlphaFoldDB" id="F4KQN4"/>
<dbReference type="eggNOG" id="COG3645">
    <property type="taxonomic scope" value="Bacteria"/>
</dbReference>
<reference key="2">
    <citation type="submission" date="2011-04" db="EMBL/GenBank/DDBJ databases">
        <title>Complete sequence of chromosome of Haliscomenobacter hydrossis DSM 1100.</title>
        <authorList>
            <consortium name="US DOE Joint Genome Institute (JGI-PGF)"/>
            <person name="Lucas S."/>
            <person name="Han J."/>
            <person name="Lapidus A."/>
            <person name="Bruce D."/>
            <person name="Goodwin L."/>
            <person name="Pitluck S."/>
            <person name="Peters L."/>
            <person name="Kyrpides N."/>
            <person name="Mavromatis K."/>
            <person name="Ivanova N."/>
            <person name="Ovchinnikova G."/>
            <person name="Pagani I."/>
            <person name="Daligault H."/>
            <person name="Detter J.C."/>
            <person name="Han C."/>
            <person name="Land M."/>
            <person name="Hauser L."/>
            <person name="Markowitz V."/>
            <person name="Cheng J.-F."/>
            <person name="Hugenholtz P."/>
            <person name="Woyke T."/>
            <person name="Wu D."/>
            <person name="Verbarg S."/>
            <person name="Frueling A."/>
            <person name="Brambilla E."/>
            <person name="Klenk H.-P."/>
            <person name="Eisen J.A."/>
        </authorList>
    </citation>
    <scope>NUCLEOTIDE SEQUENCE</scope>
    <source>
        <strain>DSM 1100</strain>
    </source>
</reference>
<proteinExistence type="predicted"/>
<dbReference type="OrthoDB" id="9803893at2"/>